<dbReference type="InterPro" id="IPR036250">
    <property type="entry name" value="AcylCo_DH-like_C"/>
</dbReference>
<evidence type="ECO:0000256" key="2">
    <source>
        <dbReference type="ARBA" id="ARBA00009347"/>
    </source>
</evidence>
<keyword evidence="3 5" id="KW-0285">Flavoprotein</keyword>
<dbReference type="SUPFAM" id="SSF47203">
    <property type="entry name" value="Acyl-CoA dehydrogenase C-terminal domain-like"/>
    <property type="match status" value="1"/>
</dbReference>
<dbReference type="PANTHER" id="PTHR43884">
    <property type="entry name" value="ACYL-COA DEHYDROGENASE"/>
    <property type="match status" value="1"/>
</dbReference>
<name>A0ABV2ZWK4_9ACTN</name>
<dbReference type="InterPro" id="IPR006091">
    <property type="entry name" value="Acyl-CoA_Oxase/DH_mid-dom"/>
</dbReference>
<evidence type="ECO:0000256" key="3">
    <source>
        <dbReference type="ARBA" id="ARBA00022630"/>
    </source>
</evidence>
<dbReference type="SUPFAM" id="SSF56645">
    <property type="entry name" value="Acyl-CoA dehydrogenase NM domain-like"/>
    <property type="match status" value="1"/>
</dbReference>
<feature type="domain" description="Acyl-CoA dehydrogenase/oxidase N-terminal" evidence="8">
    <location>
        <begin position="30"/>
        <end position="109"/>
    </location>
</feature>
<comment type="similarity">
    <text evidence="2 5">Belongs to the acyl-CoA dehydrogenase family.</text>
</comment>
<dbReference type="InterPro" id="IPR037069">
    <property type="entry name" value="AcylCoA_DH/ox_N_sf"/>
</dbReference>
<dbReference type="CDD" id="cd00567">
    <property type="entry name" value="ACAD"/>
    <property type="match status" value="1"/>
</dbReference>
<dbReference type="InterPro" id="IPR046373">
    <property type="entry name" value="Acyl-CoA_Oxase/DH_mid-dom_sf"/>
</dbReference>
<gene>
    <name evidence="9" type="ORF">AB0E89_41540</name>
</gene>
<comment type="cofactor">
    <cofactor evidence="1 5">
        <name>FAD</name>
        <dbReference type="ChEBI" id="CHEBI:57692"/>
    </cofactor>
</comment>
<reference evidence="9 10" key="1">
    <citation type="submission" date="2024-06" db="EMBL/GenBank/DDBJ databases">
        <title>The Natural Products Discovery Center: Release of the First 8490 Sequenced Strains for Exploring Actinobacteria Biosynthetic Diversity.</title>
        <authorList>
            <person name="Kalkreuter E."/>
            <person name="Kautsar S.A."/>
            <person name="Yang D."/>
            <person name="Bader C.D."/>
            <person name="Teijaro C.N."/>
            <person name="Fluegel L."/>
            <person name="Davis C.M."/>
            <person name="Simpson J.R."/>
            <person name="Lauterbach L."/>
            <person name="Steele A.D."/>
            <person name="Gui C."/>
            <person name="Meng S."/>
            <person name="Li G."/>
            <person name="Viehrig K."/>
            <person name="Ye F."/>
            <person name="Su P."/>
            <person name="Kiefer A.F."/>
            <person name="Nichols A."/>
            <person name="Cepeda A.J."/>
            <person name="Yan W."/>
            <person name="Fan B."/>
            <person name="Jiang Y."/>
            <person name="Adhikari A."/>
            <person name="Zheng C.-J."/>
            <person name="Schuster L."/>
            <person name="Cowan T.M."/>
            <person name="Smanski M.J."/>
            <person name="Chevrette M.G."/>
            <person name="De Carvalho L.P.S."/>
            <person name="Shen B."/>
        </authorList>
    </citation>
    <scope>NUCLEOTIDE SEQUENCE [LARGE SCALE GENOMIC DNA]</scope>
    <source>
        <strain evidence="9 10">NPDC033843</strain>
    </source>
</reference>
<evidence type="ECO:0000256" key="4">
    <source>
        <dbReference type="ARBA" id="ARBA00022827"/>
    </source>
</evidence>
<evidence type="ECO:0000313" key="10">
    <source>
        <dbReference type="Proteomes" id="UP001550739"/>
    </source>
</evidence>
<comment type="caution">
    <text evidence="9">The sequence shown here is derived from an EMBL/GenBank/DDBJ whole genome shotgun (WGS) entry which is preliminary data.</text>
</comment>
<evidence type="ECO:0000256" key="5">
    <source>
        <dbReference type="RuleBase" id="RU362125"/>
    </source>
</evidence>
<sequence>MSALTPEALEETLGDPYDDDNPYGFAAAVARDEADAFPEELCAALRGTGFHLAYLPQEWGGSFETFDRSIALVRAAARRDVNVMPGTMFSIIAASCLQIHGSPEQRERVAKILRDGGAVAFGLSEAEHGSDLLAGEVRLADDGTLHGEKWMVGNGQRCAAVYVVARTGERGPGAFSSFLLDVDESAQNSGLTRVPSPRTGGMRGMDFAHLKFTGLPVPEAARVGRAGEGLEVAIKAQQAVRLMSMAGSLGIADSAVRLTLDFAVERRFGRAVLCETPYARRDLAAACAALIAVDAVALAAARGVHALPEAFSVWGPAAKHVVAEASEELVRRCGTVLATRSVLRAGAPGAGLFQKLQRDAQVVRVIDASPLANLRSYAGQIRTLAAGGTEVKPDVLGCVFTPGAPLPPYRPDLFDLVTRGADPVLGGLGELAEAVGEALREDDGPTAGLVAELAGQVAALGVQAERATARGADPNDLVDLAERYAWLHGAAACLRLWWANRDRSLYGAAPGSPGWLGAALGYLLARADGIDPRRRGTALLPALDAVLALRERNRMFTALPVALAARRHETS</sequence>
<keyword evidence="5" id="KW-0560">Oxidoreductase</keyword>
<keyword evidence="10" id="KW-1185">Reference proteome</keyword>
<evidence type="ECO:0000256" key="1">
    <source>
        <dbReference type="ARBA" id="ARBA00001974"/>
    </source>
</evidence>
<dbReference type="PANTHER" id="PTHR43884:SF19">
    <property type="entry name" value="ACYL-COA DEHYDROGENASE FADE4-RELATED"/>
    <property type="match status" value="1"/>
</dbReference>
<evidence type="ECO:0000313" key="9">
    <source>
        <dbReference type="EMBL" id="MEU3786943.1"/>
    </source>
</evidence>
<feature type="domain" description="Acyl-CoA oxidase/dehydrogenase middle" evidence="7">
    <location>
        <begin position="120"/>
        <end position="213"/>
    </location>
</feature>
<dbReference type="InterPro" id="IPR009100">
    <property type="entry name" value="AcylCoA_DH/oxidase_NM_dom_sf"/>
</dbReference>
<dbReference type="Proteomes" id="UP001550739">
    <property type="component" value="Unassembled WGS sequence"/>
</dbReference>
<protein>
    <submittedName>
        <fullName evidence="9">Acyl-CoA dehydrogenase family protein</fullName>
    </submittedName>
</protein>
<dbReference type="Pfam" id="PF02771">
    <property type="entry name" value="Acyl-CoA_dh_N"/>
    <property type="match status" value="1"/>
</dbReference>
<dbReference type="RefSeq" id="WP_361709165.1">
    <property type="nucleotide sequence ID" value="NZ_JBEZVE010000033.1"/>
</dbReference>
<evidence type="ECO:0000259" key="6">
    <source>
        <dbReference type="Pfam" id="PF00441"/>
    </source>
</evidence>
<accession>A0ABV2ZWK4</accession>
<dbReference type="InterPro" id="IPR013786">
    <property type="entry name" value="AcylCoA_DH/ox_N"/>
</dbReference>
<feature type="domain" description="Acyl-CoA dehydrogenase/oxidase C-terminal" evidence="6">
    <location>
        <begin position="227"/>
        <end position="366"/>
    </location>
</feature>
<dbReference type="EMBL" id="JBEZVE010000033">
    <property type="protein sequence ID" value="MEU3786943.1"/>
    <property type="molecule type" value="Genomic_DNA"/>
</dbReference>
<dbReference type="Gene3D" id="2.40.110.10">
    <property type="entry name" value="Butyryl-CoA Dehydrogenase, subunit A, domain 2"/>
    <property type="match status" value="1"/>
</dbReference>
<organism evidence="9 10">
    <name type="scientific">Streptomyces sp. 900129855</name>
    <dbReference type="NCBI Taxonomy" id="3155129"/>
    <lineage>
        <taxon>Bacteria</taxon>
        <taxon>Bacillati</taxon>
        <taxon>Actinomycetota</taxon>
        <taxon>Actinomycetes</taxon>
        <taxon>Kitasatosporales</taxon>
        <taxon>Streptomycetaceae</taxon>
        <taxon>Streptomyces</taxon>
    </lineage>
</organism>
<dbReference type="Pfam" id="PF02770">
    <property type="entry name" value="Acyl-CoA_dh_M"/>
    <property type="match status" value="1"/>
</dbReference>
<keyword evidence="4 5" id="KW-0274">FAD</keyword>
<dbReference type="Gene3D" id="1.20.140.10">
    <property type="entry name" value="Butyryl-CoA Dehydrogenase, subunit A, domain 3"/>
    <property type="match status" value="1"/>
</dbReference>
<proteinExistence type="inferred from homology"/>
<dbReference type="Gene3D" id="1.10.540.10">
    <property type="entry name" value="Acyl-CoA dehydrogenase/oxidase, N-terminal domain"/>
    <property type="match status" value="1"/>
</dbReference>
<dbReference type="Pfam" id="PF00441">
    <property type="entry name" value="Acyl-CoA_dh_1"/>
    <property type="match status" value="1"/>
</dbReference>
<dbReference type="InterPro" id="IPR009075">
    <property type="entry name" value="AcylCo_DH/oxidase_C"/>
</dbReference>
<evidence type="ECO:0000259" key="7">
    <source>
        <dbReference type="Pfam" id="PF02770"/>
    </source>
</evidence>
<evidence type="ECO:0000259" key="8">
    <source>
        <dbReference type="Pfam" id="PF02771"/>
    </source>
</evidence>